<dbReference type="PANTHER" id="PTHR34504:SF2">
    <property type="entry name" value="UPF0150 PROTEIN SSL0259"/>
    <property type="match status" value="1"/>
</dbReference>
<dbReference type="AlphaFoldDB" id="A0A552L5V6"/>
<dbReference type="Pfam" id="PF15919">
    <property type="entry name" value="HicB_lk_antitox"/>
    <property type="match status" value="1"/>
</dbReference>
<evidence type="ECO:0000313" key="3">
    <source>
        <dbReference type="Proteomes" id="UP000320730"/>
    </source>
</evidence>
<dbReference type="EMBL" id="SFAN01000193">
    <property type="protein sequence ID" value="TRV15606.1"/>
    <property type="molecule type" value="Genomic_DNA"/>
</dbReference>
<dbReference type="PANTHER" id="PTHR34504">
    <property type="entry name" value="ANTITOXIN HICB"/>
    <property type="match status" value="1"/>
</dbReference>
<accession>A0A552L5V6</accession>
<dbReference type="Proteomes" id="UP000320730">
    <property type="component" value="Unassembled WGS sequence"/>
</dbReference>
<dbReference type="Gene3D" id="3.30.160.250">
    <property type="match status" value="1"/>
</dbReference>
<comment type="caution">
    <text evidence="2">The sequence shown here is derived from an EMBL/GenBank/DDBJ whole genome shotgun (WGS) entry which is preliminary data.</text>
</comment>
<dbReference type="InterPro" id="IPR031807">
    <property type="entry name" value="HicB-like"/>
</dbReference>
<reference evidence="2 3" key="1">
    <citation type="submission" date="2019-01" db="EMBL/GenBank/DDBJ databases">
        <title>Coherence of Microcystis species and biogeography revealed through population genomics.</title>
        <authorList>
            <person name="Perez-Carrascal O.M."/>
            <person name="Terrat Y."/>
            <person name="Giani A."/>
            <person name="Fortin N."/>
            <person name="Tromas N."/>
            <person name="Shapiro B.J."/>
        </authorList>
    </citation>
    <scope>NUCLEOTIDE SEQUENCE [LARGE SCALE GENOMIC DNA]</scope>
    <source>
        <strain evidence="2">Mf_WU_F_19750830_S460</strain>
    </source>
</reference>
<protein>
    <submittedName>
        <fullName evidence="2">Type II toxin-antitoxin system HicB family antitoxin</fullName>
    </submittedName>
</protein>
<feature type="domain" description="HicB-like antitoxin of toxin-antitoxin system" evidence="1">
    <location>
        <begin position="6"/>
        <end position="66"/>
    </location>
</feature>
<dbReference type="InterPro" id="IPR051404">
    <property type="entry name" value="TA_system_antitoxin"/>
</dbReference>
<organism evidence="2 3">
    <name type="scientific">Microcystis flos-aquae Mf_WU_F_19750830_S460</name>
    <dbReference type="NCBI Taxonomy" id="2486237"/>
    <lineage>
        <taxon>Bacteria</taxon>
        <taxon>Bacillati</taxon>
        <taxon>Cyanobacteriota</taxon>
        <taxon>Cyanophyceae</taxon>
        <taxon>Oscillatoriophycideae</taxon>
        <taxon>Chroococcales</taxon>
        <taxon>Microcystaceae</taxon>
        <taxon>Microcystis</taxon>
    </lineage>
</organism>
<evidence type="ECO:0000313" key="2">
    <source>
        <dbReference type="EMBL" id="TRV15606.1"/>
    </source>
</evidence>
<dbReference type="SUPFAM" id="SSF143100">
    <property type="entry name" value="TTHA1013/TTHA0281-like"/>
    <property type="match status" value="1"/>
</dbReference>
<sequence>MKEYAVIYEQGETNWGAIVPDLPGCVSIGDTFEEVQENIKEAIELYLEVLQERGETIPEPITKVAEMLNLVTKLYI</sequence>
<name>A0A552L5V6_9CHRO</name>
<dbReference type="InterPro" id="IPR035069">
    <property type="entry name" value="TTHA1013/TTHA0281-like"/>
</dbReference>
<proteinExistence type="predicted"/>
<gene>
    <name evidence="2" type="ORF">EWV40_21230</name>
</gene>
<evidence type="ECO:0000259" key="1">
    <source>
        <dbReference type="Pfam" id="PF15919"/>
    </source>
</evidence>